<proteinExistence type="predicted"/>
<gene>
    <name evidence="1" type="ORF">ACFSR5_07855</name>
</gene>
<keyword evidence="2" id="KW-1185">Reference proteome</keyword>
<organism evidence="1 2">
    <name type="scientific">Sphingobacterium suaedae</name>
    <dbReference type="NCBI Taxonomy" id="1686402"/>
    <lineage>
        <taxon>Bacteria</taxon>
        <taxon>Pseudomonadati</taxon>
        <taxon>Bacteroidota</taxon>
        <taxon>Sphingobacteriia</taxon>
        <taxon>Sphingobacteriales</taxon>
        <taxon>Sphingobacteriaceae</taxon>
        <taxon>Sphingobacterium</taxon>
    </lineage>
</organism>
<protein>
    <submittedName>
        <fullName evidence="1">Uncharacterized protein</fullName>
    </submittedName>
</protein>
<reference evidence="2" key="1">
    <citation type="journal article" date="2019" name="Int. J. Syst. Evol. Microbiol.">
        <title>The Global Catalogue of Microorganisms (GCM) 10K type strain sequencing project: providing services to taxonomists for standard genome sequencing and annotation.</title>
        <authorList>
            <consortium name="The Broad Institute Genomics Platform"/>
            <consortium name="The Broad Institute Genome Sequencing Center for Infectious Disease"/>
            <person name="Wu L."/>
            <person name="Ma J."/>
        </authorList>
    </citation>
    <scope>NUCLEOTIDE SEQUENCE [LARGE SCALE GENOMIC DNA]</scope>
    <source>
        <strain evidence="2">KCTC 42662</strain>
    </source>
</reference>
<evidence type="ECO:0000313" key="1">
    <source>
        <dbReference type="EMBL" id="MFD2547555.1"/>
    </source>
</evidence>
<dbReference type="EMBL" id="JBHULR010000003">
    <property type="protein sequence ID" value="MFD2547555.1"/>
    <property type="molecule type" value="Genomic_DNA"/>
</dbReference>
<sequence>MNADFPINEDNYLGYLPYDTEGKPMDGLQFIRRADGTVSVDLINGGVIRKTGSFPSISVLTAKDKQGLRHLEHKLFNTHW</sequence>
<dbReference type="RefSeq" id="WP_380902421.1">
    <property type="nucleotide sequence ID" value="NZ_JBHUEG010000007.1"/>
</dbReference>
<accession>A0ABW5KI29</accession>
<dbReference type="Proteomes" id="UP001597545">
    <property type="component" value="Unassembled WGS sequence"/>
</dbReference>
<comment type="caution">
    <text evidence="1">The sequence shown here is derived from an EMBL/GenBank/DDBJ whole genome shotgun (WGS) entry which is preliminary data.</text>
</comment>
<evidence type="ECO:0000313" key="2">
    <source>
        <dbReference type="Proteomes" id="UP001597545"/>
    </source>
</evidence>
<name>A0ABW5KI29_9SPHI</name>